<keyword evidence="10" id="KW-1185">Reference proteome</keyword>
<evidence type="ECO:0000256" key="6">
    <source>
        <dbReference type="SAM" id="Phobius"/>
    </source>
</evidence>
<dbReference type="NCBIfam" id="TIGR03142">
    <property type="entry name" value="cytochro_ccmI"/>
    <property type="match status" value="1"/>
</dbReference>
<organism evidence="9 10">
    <name type="scientific">Erwinia pyrifoliae</name>
    <dbReference type="NCBI Taxonomy" id="79967"/>
    <lineage>
        <taxon>Bacteria</taxon>
        <taxon>Pseudomonadati</taxon>
        <taxon>Pseudomonadota</taxon>
        <taxon>Gammaproteobacteria</taxon>
        <taxon>Enterobacterales</taxon>
        <taxon>Erwiniaceae</taxon>
        <taxon>Erwinia</taxon>
    </lineage>
</organism>
<dbReference type="Pfam" id="PF23892">
    <property type="entry name" value="Ig_CycH"/>
    <property type="match status" value="1"/>
</dbReference>
<feature type="domain" description="Cytochrome c-type biogenesis protein H TPR" evidence="8">
    <location>
        <begin position="116"/>
        <end position="272"/>
    </location>
</feature>
<dbReference type="PANTHER" id="PTHR47870:SF2">
    <property type="entry name" value="FORMATE-DEPENDENT NITRITE REDUCTASE COMPLEX SUBUNIT NRFF"/>
    <property type="match status" value="1"/>
</dbReference>
<dbReference type="Gene3D" id="1.25.40.10">
    <property type="entry name" value="Tetratricopeptide repeat domain"/>
    <property type="match status" value="1"/>
</dbReference>
<feature type="repeat" description="TPR" evidence="5">
    <location>
        <begin position="165"/>
        <end position="198"/>
    </location>
</feature>
<dbReference type="InterPro" id="IPR011990">
    <property type="entry name" value="TPR-like_helical_dom_sf"/>
</dbReference>
<evidence type="ECO:0000259" key="7">
    <source>
        <dbReference type="Pfam" id="PF23892"/>
    </source>
</evidence>
<name>A0ABY5XAX8_ERWPY</name>
<dbReference type="Pfam" id="PF23914">
    <property type="entry name" value="TPR_CcmH_CycH"/>
    <property type="match status" value="1"/>
</dbReference>
<sequence length="402" mass="44510">MSGFWLLIALLLLLASCTLVVLAGSRSSTGSAPDRDTLNQRFYHQRLRELEDDEAQGVVDGRPEIIHELQQALLMDIPEQPAAQRRQISRWVLLPGVLVLLLVCCGVYFKAGGLQQLLAWQQVQNELPVLRARAMNPNARPLTMEQLARLALGVRSELQQSPDNFNDWMLLGRLGMVLNNASTASQAFRRALQLSPNDTGARMSYAEVLARSGDPQDNREASAILNEMVSHDRRNLQLLGLLAFNNFSLQNYAQAMDIWQKMLQLLAADDGRVALIQRSIAEAKSALGGQENRLALTVRLSDAAEKMLPLRGVLYISVTDGNSPIPVAVKEVPLSHFPLSLTLDDSNAMMPDRLLSAQRQLQVRVRISRDGSAHPQPGDWYGLSAVTPFTGQQQLAVDINRQ</sequence>
<evidence type="ECO:0000256" key="3">
    <source>
        <dbReference type="ARBA" id="ARBA00022748"/>
    </source>
</evidence>
<keyword evidence="3" id="KW-0201">Cytochrome c-type biogenesis</keyword>
<evidence type="ECO:0000313" key="9">
    <source>
        <dbReference type="EMBL" id="UWS34561.1"/>
    </source>
</evidence>
<dbReference type="InterPro" id="IPR019734">
    <property type="entry name" value="TPR_rpt"/>
</dbReference>
<feature type="transmembrane region" description="Helical" evidence="6">
    <location>
        <begin position="88"/>
        <end position="109"/>
    </location>
</feature>
<dbReference type="RefSeq" id="WP_259826171.1">
    <property type="nucleotide sequence ID" value="NZ_CP103445.1"/>
</dbReference>
<dbReference type="InterPro" id="IPR056413">
    <property type="entry name" value="TPR_CcmH_CycH"/>
</dbReference>
<evidence type="ECO:0000256" key="5">
    <source>
        <dbReference type="PROSITE-ProRule" id="PRU00339"/>
    </source>
</evidence>
<accession>A0ABY5XAX8</accession>
<dbReference type="SUPFAM" id="SSF48452">
    <property type="entry name" value="TPR-like"/>
    <property type="match status" value="1"/>
</dbReference>
<keyword evidence="6" id="KW-0472">Membrane</keyword>
<keyword evidence="6" id="KW-1133">Transmembrane helix</keyword>
<dbReference type="InterPro" id="IPR056412">
    <property type="entry name" value="Ig_CycH"/>
</dbReference>
<proteinExistence type="predicted"/>
<evidence type="ECO:0000256" key="1">
    <source>
        <dbReference type="ARBA" id="ARBA00004196"/>
    </source>
</evidence>
<dbReference type="Proteomes" id="UP001058553">
    <property type="component" value="Chromosome"/>
</dbReference>
<feature type="domain" description="Cytochrome c-type biogenesis protein H Ig-like" evidence="7">
    <location>
        <begin position="295"/>
        <end position="400"/>
    </location>
</feature>
<keyword evidence="6" id="KW-0812">Transmembrane</keyword>
<dbReference type="InterPro" id="IPR017560">
    <property type="entry name" value="Cyt_c_biogenesis_CcmI"/>
</dbReference>
<protein>
    <submittedName>
        <fullName evidence="9">C-type cytochrome biogenesis protein CcmI</fullName>
    </submittedName>
</protein>
<evidence type="ECO:0000256" key="2">
    <source>
        <dbReference type="ARBA" id="ARBA00022737"/>
    </source>
</evidence>
<evidence type="ECO:0000259" key="8">
    <source>
        <dbReference type="Pfam" id="PF23914"/>
    </source>
</evidence>
<dbReference type="InterPro" id="IPR051263">
    <property type="entry name" value="C-type_cytochrome_biogenesis"/>
</dbReference>
<keyword evidence="2" id="KW-0677">Repeat</keyword>
<dbReference type="PANTHER" id="PTHR47870">
    <property type="entry name" value="CYTOCHROME C-TYPE BIOGENESIS PROTEIN CCMH"/>
    <property type="match status" value="1"/>
</dbReference>
<dbReference type="EMBL" id="CP103445">
    <property type="protein sequence ID" value="UWS34561.1"/>
    <property type="molecule type" value="Genomic_DNA"/>
</dbReference>
<evidence type="ECO:0000313" key="10">
    <source>
        <dbReference type="Proteomes" id="UP001058553"/>
    </source>
</evidence>
<keyword evidence="4 5" id="KW-0802">TPR repeat</keyword>
<comment type="subcellular location">
    <subcellularLocation>
        <location evidence="1">Cell envelope</location>
    </subcellularLocation>
</comment>
<reference evidence="9" key="1">
    <citation type="submission" date="2022-07" db="EMBL/GenBank/DDBJ databases">
        <title>Genetic diversity of Erwinia pyrifoliae.</title>
        <authorList>
            <person name="Park D.S."/>
            <person name="Ham H."/>
        </authorList>
    </citation>
    <scope>NUCLEOTIDE SEQUENCE</scope>
    <source>
        <strain evidence="9">CP201486</strain>
    </source>
</reference>
<gene>
    <name evidence="9" type="primary">ccmI</name>
    <name evidence="9" type="ORF">NYP84_05190</name>
</gene>
<evidence type="ECO:0000256" key="4">
    <source>
        <dbReference type="ARBA" id="ARBA00022803"/>
    </source>
</evidence>
<dbReference type="PROSITE" id="PS50005">
    <property type="entry name" value="TPR"/>
    <property type="match status" value="1"/>
</dbReference>